<dbReference type="Pfam" id="PF13377">
    <property type="entry name" value="Peripla_BP_3"/>
    <property type="match status" value="1"/>
</dbReference>
<organism evidence="5 6">
    <name type="scientific">Caproiciproducens galactitolivorans</name>
    <dbReference type="NCBI Taxonomy" id="642589"/>
    <lineage>
        <taxon>Bacteria</taxon>
        <taxon>Bacillati</taxon>
        <taxon>Bacillota</taxon>
        <taxon>Clostridia</taxon>
        <taxon>Eubacteriales</taxon>
        <taxon>Acutalibacteraceae</taxon>
        <taxon>Caproiciproducens</taxon>
    </lineage>
</organism>
<dbReference type="PROSITE" id="PS50932">
    <property type="entry name" value="HTH_LACI_2"/>
    <property type="match status" value="1"/>
</dbReference>
<dbReference type="AlphaFoldDB" id="A0A4Z0YBH3"/>
<evidence type="ECO:0000256" key="3">
    <source>
        <dbReference type="ARBA" id="ARBA00023163"/>
    </source>
</evidence>
<dbReference type="CDD" id="cd06267">
    <property type="entry name" value="PBP1_LacI_sugar_binding-like"/>
    <property type="match status" value="1"/>
</dbReference>
<dbReference type="Pfam" id="PF00356">
    <property type="entry name" value="LacI"/>
    <property type="match status" value="1"/>
</dbReference>
<dbReference type="PANTHER" id="PTHR30146">
    <property type="entry name" value="LACI-RELATED TRANSCRIPTIONAL REPRESSOR"/>
    <property type="match status" value="1"/>
</dbReference>
<dbReference type="PANTHER" id="PTHR30146:SF109">
    <property type="entry name" value="HTH-TYPE TRANSCRIPTIONAL REGULATOR GALS"/>
    <property type="match status" value="1"/>
</dbReference>
<dbReference type="Gene3D" id="1.10.260.40">
    <property type="entry name" value="lambda repressor-like DNA-binding domains"/>
    <property type="match status" value="1"/>
</dbReference>
<keyword evidence="2" id="KW-0238">DNA-binding</keyword>
<evidence type="ECO:0000256" key="2">
    <source>
        <dbReference type="ARBA" id="ARBA00023125"/>
    </source>
</evidence>
<dbReference type="InterPro" id="IPR010982">
    <property type="entry name" value="Lambda_DNA-bd_dom_sf"/>
</dbReference>
<proteinExistence type="predicted"/>
<dbReference type="Proteomes" id="UP000297714">
    <property type="component" value="Unassembled WGS sequence"/>
</dbReference>
<feature type="domain" description="HTH lacI-type" evidence="4">
    <location>
        <begin position="3"/>
        <end position="58"/>
    </location>
</feature>
<dbReference type="InterPro" id="IPR046335">
    <property type="entry name" value="LacI/GalR-like_sensor"/>
</dbReference>
<dbReference type="Gene3D" id="3.40.50.2300">
    <property type="match status" value="2"/>
</dbReference>
<dbReference type="InterPro" id="IPR000843">
    <property type="entry name" value="HTH_LacI"/>
</dbReference>
<dbReference type="OrthoDB" id="308642at2"/>
<dbReference type="SUPFAM" id="SSF53822">
    <property type="entry name" value="Periplasmic binding protein-like I"/>
    <property type="match status" value="1"/>
</dbReference>
<dbReference type="CDD" id="cd01392">
    <property type="entry name" value="HTH_LacI"/>
    <property type="match status" value="1"/>
</dbReference>
<evidence type="ECO:0000313" key="6">
    <source>
        <dbReference type="Proteomes" id="UP000297714"/>
    </source>
</evidence>
<name>A0A4Z0YBH3_9FIRM</name>
<dbReference type="SMART" id="SM00354">
    <property type="entry name" value="HTH_LACI"/>
    <property type="match status" value="1"/>
</dbReference>
<dbReference type="EMBL" id="SRMQ01000002">
    <property type="protein sequence ID" value="TGJ77278.1"/>
    <property type="molecule type" value="Genomic_DNA"/>
</dbReference>
<dbReference type="InterPro" id="IPR028082">
    <property type="entry name" value="Peripla_BP_I"/>
</dbReference>
<dbReference type="GO" id="GO:0003700">
    <property type="term" value="F:DNA-binding transcription factor activity"/>
    <property type="evidence" value="ECO:0007669"/>
    <property type="project" value="TreeGrafter"/>
</dbReference>
<comment type="caution">
    <text evidence="5">The sequence shown here is derived from an EMBL/GenBank/DDBJ whole genome shotgun (WGS) entry which is preliminary data.</text>
</comment>
<reference evidence="5 6" key="1">
    <citation type="submission" date="2019-04" db="EMBL/GenBank/DDBJ databases">
        <authorList>
            <person name="Poehlein A."/>
            <person name="Bengelsdorf F.R."/>
            <person name="Duerre P."/>
            <person name="Daniel R."/>
        </authorList>
    </citation>
    <scope>NUCLEOTIDE SEQUENCE [LARGE SCALE GENOMIC DNA]</scope>
    <source>
        <strain evidence="5 6">BS-1</strain>
    </source>
</reference>
<keyword evidence="1" id="KW-0805">Transcription regulation</keyword>
<dbReference type="RefSeq" id="WP_135657645.1">
    <property type="nucleotide sequence ID" value="NZ_JAJUFJ010000002.1"/>
</dbReference>
<sequence length="347" mass="38682">MRTTVKDVAKAVGLSTTTVSLVLNNKPNRIPEATRKLVLKAAKELNYRPNHIAVSMVTKKTHTIGLILPDISNLYFSELAKVIEEQCHKYGYNVLYGNTNGTLEHEFEYLNLFVDRSVDAVIMTVSSNYSETDVKRLYEIGETNNVPIMMVDRTLDDPRFMSVLLDQKLGGFLATSYLINLGHKKIACITGPKNLRISIERLEGYKSALGDAGLPFDRSLVIEGDFSVDSGSRALPYILGQNATAVFSLNDMMAIGVYRECRRYHLSIPQDLSIVGFDDIFIDEFLEPPLSTIAQPVQEIGKYAVKKMMSVLEGKKNPCTDAGDTKIFKPALKVRGSALKFTEKKQI</sequence>
<keyword evidence="6" id="KW-1185">Reference proteome</keyword>
<evidence type="ECO:0000259" key="4">
    <source>
        <dbReference type="PROSITE" id="PS50932"/>
    </source>
</evidence>
<accession>A0A4Z0YBH3</accession>
<dbReference type="SUPFAM" id="SSF47413">
    <property type="entry name" value="lambda repressor-like DNA-binding domains"/>
    <property type="match status" value="1"/>
</dbReference>
<evidence type="ECO:0000256" key="1">
    <source>
        <dbReference type="ARBA" id="ARBA00023015"/>
    </source>
</evidence>
<dbReference type="GO" id="GO:0000976">
    <property type="term" value="F:transcription cis-regulatory region binding"/>
    <property type="evidence" value="ECO:0007669"/>
    <property type="project" value="TreeGrafter"/>
</dbReference>
<evidence type="ECO:0000313" key="5">
    <source>
        <dbReference type="EMBL" id="TGJ77278.1"/>
    </source>
</evidence>
<keyword evidence="3" id="KW-0804">Transcription</keyword>
<gene>
    <name evidence="5" type="primary">degA_1</name>
    <name evidence="5" type="ORF">CAGA_06470</name>
</gene>
<protein>
    <submittedName>
        <fullName evidence="5">HTH-type transcriptional regulator DegA</fullName>
    </submittedName>
</protein>